<reference evidence="1 2" key="1">
    <citation type="submission" date="2019-12" db="EMBL/GenBank/DDBJ databases">
        <title>Draft genome sequence of the ascomycete Xylaria multiplex DSM 110363.</title>
        <authorList>
            <person name="Buettner E."/>
            <person name="Kellner H."/>
        </authorList>
    </citation>
    <scope>NUCLEOTIDE SEQUENCE [LARGE SCALE GENOMIC DNA]</scope>
    <source>
        <strain evidence="1 2">DSM 110363</strain>
    </source>
</reference>
<dbReference type="Proteomes" id="UP000481858">
    <property type="component" value="Unassembled WGS sequence"/>
</dbReference>
<name>A0A7C8II57_9PEZI</name>
<gene>
    <name evidence="1" type="ORF">GQX73_g9511</name>
</gene>
<protein>
    <submittedName>
        <fullName evidence="1">Uncharacterized protein</fullName>
    </submittedName>
</protein>
<dbReference type="EMBL" id="WUBL01000168">
    <property type="protein sequence ID" value="KAF2964060.1"/>
    <property type="molecule type" value="Genomic_DNA"/>
</dbReference>
<sequence>MDSFFPTDGAPSSPWARRFPARNYTFTFQKENHSVLAPIFPTIENPKYYDQNPTRHPDHRPQTLADEDRVFFTEQHQNFALYGITTWQASALNHYARFSPNIIVSGGYRPLDRATGGFPFRIPSSLPAAPSLGLELAAKGIQTNEEMNFAVYLRERIEIDETRWLPFLRKDNWFDWTEVTQTFDSAAGKTWSVDEPKLWENLRVSLELVNRFLEALIEDRHEGAYWSEYEDVFGTPPEPNDSVLLTYEMEKRISKHRGVPCPSDYIPKIPSSEWRERLVDLLGRVILGFCDAAEVEGSTYNLVLVDQNRKHYHAAVTLATHRIGFLIGSDLTLGELCLAQVDLALTLMHEIMHAILGVRYKDDDYIGNNLNLERSGPTAQEPFLDAEGIAETGHYMDQLFFGGSEFLFPAASSASMPPISMGIREFPWRSYGGRAVADSAFLQPDALDVIHHVPLTWASQLLSESFWRDPDFARKSENFFHRNDILVSATPAAATEYYEPEVNLGDREHFYLDDEDVADNFELRCDLWNNIRGEWYIEAKIEWQASPWRFIRGRKWCDEFALAFERKDLIMCANIAHNLLYSETKPYWAWHAIGGTPNASVDTSRSHVPIARDTTNWCMDERTNTK</sequence>
<keyword evidence="2" id="KW-1185">Reference proteome</keyword>
<organism evidence="1 2">
    <name type="scientific">Xylaria multiplex</name>
    <dbReference type="NCBI Taxonomy" id="323545"/>
    <lineage>
        <taxon>Eukaryota</taxon>
        <taxon>Fungi</taxon>
        <taxon>Dikarya</taxon>
        <taxon>Ascomycota</taxon>
        <taxon>Pezizomycotina</taxon>
        <taxon>Sordariomycetes</taxon>
        <taxon>Xylariomycetidae</taxon>
        <taxon>Xylariales</taxon>
        <taxon>Xylariaceae</taxon>
        <taxon>Xylaria</taxon>
    </lineage>
</organism>
<evidence type="ECO:0000313" key="1">
    <source>
        <dbReference type="EMBL" id="KAF2964060.1"/>
    </source>
</evidence>
<comment type="caution">
    <text evidence="1">The sequence shown here is derived from an EMBL/GenBank/DDBJ whole genome shotgun (WGS) entry which is preliminary data.</text>
</comment>
<proteinExistence type="predicted"/>
<dbReference type="InParanoid" id="A0A7C8II57"/>
<evidence type="ECO:0000313" key="2">
    <source>
        <dbReference type="Proteomes" id="UP000481858"/>
    </source>
</evidence>
<dbReference type="OrthoDB" id="10254945at2759"/>
<accession>A0A7C8II57</accession>
<dbReference type="AlphaFoldDB" id="A0A7C8II57"/>